<dbReference type="EnsemblBacteria" id="ABC19761">
    <property type="protein sequence ID" value="ABC19761"/>
    <property type="gene ID" value="Moth_1451"/>
</dbReference>
<dbReference type="EMBL" id="CP000232">
    <property type="protein sequence ID" value="ABC19761.1"/>
    <property type="molecule type" value="Genomic_DNA"/>
</dbReference>
<evidence type="ECO:0000256" key="1">
    <source>
        <dbReference type="SAM" id="Phobius"/>
    </source>
</evidence>
<proteinExistence type="predicted"/>
<feature type="transmembrane region" description="Helical" evidence="1">
    <location>
        <begin position="21"/>
        <end position="48"/>
    </location>
</feature>
<keyword evidence="1" id="KW-1133">Transmembrane helix</keyword>
<dbReference type="AlphaFoldDB" id="Q2RIH8"/>
<dbReference type="HOGENOM" id="CLU_2554544_0_0_9"/>
<keyword evidence="1" id="KW-0472">Membrane</keyword>
<dbReference type="KEGG" id="mta:Moth_1451"/>
<sequence>MERLQRLLFFCSQRRRWFAEISNTWITIPMGNINFFVPVNLIFTYIIFPVNNDVNKLTKKIIKNLVLNIKDAFRKRNRKTLI</sequence>
<reference evidence="2" key="1">
    <citation type="submission" date="2005-12" db="EMBL/GenBank/DDBJ databases">
        <title>Complete sequence of Moorella thermoacetica ATCC 39073.</title>
        <authorList>
            <consortium name="US DOE Joint Genome Institute"/>
            <person name="Copeland A."/>
            <person name="Lucas S."/>
            <person name="Lapidus A."/>
            <person name="Barry K."/>
            <person name="Detter J.C."/>
            <person name="Glavina T."/>
            <person name="Hammon N."/>
            <person name="Israni S."/>
            <person name="Pitluck S."/>
            <person name="Chertkov O."/>
            <person name="Saunders E.H."/>
            <person name="Brettin T."/>
            <person name="Bruce D."/>
            <person name="Han C."/>
            <person name="Tapia R."/>
            <person name="Gilna P."/>
            <person name="Schmutz J."/>
            <person name="Larimer F."/>
            <person name="Land M."/>
            <person name="Kyrpides N."/>
            <person name="Anderson I."/>
            <person name="Richardson P."/>
            <person name="Ragsdale S."/>
        </authorList>
    </citation>
    <scope>NUCLEOTIDE SEQUENCE</scope>
    <source>
        <strain evidence="2">ATCC 39073</strain>
    </source>
</reference>
<dbReference type="STRING" id="264732.Moth_1451"/>
<protein>
    <submittedName>
        <fullName evidence="2">Uncharacterized protein</fullName>
    </submittedName>
</protein>
<keyword evidence="1" id="KW-0812">Transmembrane</keyword>
<gene>
    <name evidence="2" type="ordered locus">Moth_1451</name>
</gene>
<accession>Q2RIH8</accession>
<organism evidence="2">
    <name type="scientific">Moorella thermoacetica (strain ATCC 39073 / JCM 9320)</name>
    <dbReference type="NCBI Taxonomy" id="264732"/>
    <lineage>
        <taxon>Bacteria</taxon>
        <taxon>Bacillati</taxon>
        <taxon>Bacillota</taxon>
        <taxon>Clostridia</taxon>
        <taxon>Neomoorellales</taxon>
        <taxon>Neomoorellaceae</taxon>
        <taxon>Neomoorella</taxon>
    </lineage>
</organism>
<evidence type="ECO:0000313" key="2">
    <source>
        <dbReference type="EMBL" id="ABC19761.1"/>
    </source>
</evidence>
<name>Q2RIH8_MOOTA</name>